<proteinExistence type="predicted"/>
<evidence type="ECO:0000313" key="1">
    <source>
        <dbReference type="EMBL" id="KAK7205799.1"/>
    </source>
</evidence>
<protein>
    <submittedName>
        <fullName evidence="1">Uncharacterized protein</fullName>
    </submittedName>
</protein>
<dbReference type="EMBL" id="JBBJBU010000004">
    <property type="protein sequence ID" value="KAK7205799.1"/>
    <property type="molecule type" value="Genomic_DNA"/>
</dbReference>
<gene>
    <name evidence="1" type="ORF">BZA70DRAFT_142431</name>
</gene>
<dbReference type="RefSeq" id="XP_064768832.1">
    <property type="nucleotide sequence ID" value="XM_064909640.1"/>
</dbReference>
<sequence length="284" mass="31710">MFETLLIESIITSPVPSSFLSNPFTLRFFQYAAPSFALPSKGLLFKTLLPNEIESVRSKVSTSLRQNPDSLTLSFDILTTVFDQTFFLIYATTSLGTTYCYAGHEFPDQPPSAEVFASLLSTSIDSIGDKKVAALICPAKGLYGEIRALVASRYPHLLALDPLDHFFEKLAVDLCRHQLVDNVIRTMLMIFGYFHRSSLAERLLTLHMNNLHITDGLRPFLPNEPISLYEAAVSMQRCMPALVEVVSSDQSKLDKSSMHSPHSVLFPLPRHTNTTHLLQSTGNR</sequence>
<keyword evidence="2" id="KW-1185">Reference proteome</keyword>
<reference evidence="1 2" key="1">
    <citation type="submission" date="2024-03" db="EMBL/GenBank/DDBJ databases">
        <title>Genome-scale model development and genomic sequencing of the oleaginous clade Lipomyces.</title>
        <authorList>
            <consortium name="Lawrence Berkeley National Laboratory"/>
            <person name="Czajka J.J."/>
            <person name="Han Y."/>
            <person name="Kim J."/>
            <person name="Mondo S.J."/>
            <person name="Hofstad B.A."/>
            <person name="Robles A."/>
            <person name="Haridas S."/>
            <person name="Riley R."/>
            <person name="LaButti K."/>
            <person name="Pangilinan J."/>
            <person name="Andreopoulos W."/>
            <person name="Lipzen A."/>
            <person name="Yan J."/>
            <person name="Wang M."/>
            <person name="Ng V."/>
            <person name="Grigoriev I.V."/>
            <person name="Spatafora J.W."/>
            <person name="Magnuson J.K."/>
            <person name="Baker S.E."/>
            <person name="Pomraning K.R."/>
        </authorList>
    </citation>
    <scope>NUCLEOTIDE SEQUENCE [LARGE SCALE GENOMIC DNA]</scope>
    <source>
        <strain evidence="1 2">Phaff 52-87</strain>
    </source>
</reference>
<name>A0ABR1F7H2_9ASCO</name>
<dbReference type="GeneID" id="90035152"/>
<accession>A0ABR1F7H2</accession>
<comment type="caution">
    <text evidence="1">The sequence shown here is derived from an EMBL/GenBank/DDBJ whole genome shotgun (WGS) entry which is preliminary data.</text>
</comment>
<organism evidence="1 2">
    <name type="scientific">Myxozyma melibiosi</name>
    <dbReference type="NCBI Taxonomy" id="54550"/>
    <lineage>
        <taxon>Eukaryota</taxon>
        <taxon>Fungi</taxon>
        <taxon>Dikarya</taxon>
        <taxon>Ascomycota</taxon>
        <taxon>Saccharomycotina</taxon>
        <taxon>Lipomycetes</taxon>
        <taxon>Lipomycetales</taxon>
        <taxon>Lipomycetaceae</taxon>
        <taxon>Myxozyma</taxon>
    </lineage>
</organism>
<evidence type="ECO:0000313" key="2">
    <source>
        <dbReference type="Proteomes" id="UP001498771"/>
    </source>
</evidence>
<dbReference type="Proteomes" id="UP001498771">
    <property type="component" value="Unassembled WGS sequence"/>
</dbReference>